<reference evidence="4" key="1">
    <citation type="submission" date="2020-01" db="EMBL/GenBank/DDBJ databases">
        <authorList>
            <person name="Meier V. D."/>
            <person name="Meier V D."/>
        </authorList>
    </citation>
    <scope>NUCLEOTIDE SEQUENCE</scope>
    <source>
        <strain evidence="4">HLG_WM_MAG_10</strain>
    </source>
</reference>
<feature type="domain" description="Right handed beta helix" evidence="2">
    <location>
        <begin position="162"/>
        <end position="339"/>
    </location>
</feature>
<dbReference type="InterPro" id="IPR012334">
    <property type="entry name" value="Pectin_lyas_fold"/>
</dbReference>
<feature type="signal peptide" evidence="1">
    <location>
        <begin position="1"/>
        <end position="18"/>
    </location>
</feature>
<evidence type="ECO:0000256" key="1">
    <source>
        <dbReference type="SAM" id="SignalP"/>
    </source>
</evidence>
<dbReference type="Gene3D" id="2.160.20.10">
    <property type="entry name" value="Single-stranded right-handed beta-helix, Pectin lyase-like"/>
    <property type="match status" value="1"/>
</dbReference>
<dbReference type="InterPro" id="IPR006626">
    <property type="entry name" value="PbH1"/>
</dbReference>
<feature type="domain" description="Secretion system C-terminal sorting" evidence="3">
    <location>
        <begin position="467"/>
        <end position="529"/>
    </location>
</feature>
<evidence type="ECO:0000259" key="2">
    <source>
        <dbReference type="Pfam" id="PF13229"/>
    </source>
</evidence>
<dbReference type="Pfam" id="PF13229">
    <property type="entry name" value="Beta_helix"/>
    <property type="match status" value="1"/>
</dbReference>
<keyword evidence="1" id="KW-0732">Signal</keyword>
<dbReference type="AlphaFoldDB" id="A0A6S6UHW6"/>
<feature type="chain" id="PRO_5028146946" description="Secretion system C-terminal sorting domain-containing protein" evidence="1">
    <location>
        <begin position="19"/>
        <end position="539"/>
    </location>
</feature>
<dbReference type="EMBL" id="CACVAQ010000548">
    <property type="protein sequence ID" value="CAA6830331.1"/>
    <property type="molecule type" value="Genomic_DNA"/>
</dbReference>
<dbReference type="NCBIfam" id="NF041518">
    <property type="entry name" value="choice_anch_Q"/>
    <property type="match status" value="1"/>
</dbReference>
<dbReference type="SUPFAM" id="SSF51126">
    <property type="entry name" value="Pectin lyase-like"/>
    <property type="match status" value="1"/>
</dbReference>
<proteinExistence type="predicted"/>
<dbReference type="InterPro" id="IPR059226">
    <property type="entry name" value="Choice_anch_Q_dom"/>
</dbReference>
<organism evidence="4">
    <name type="scientific">uncultured Aureispira sp</name>
    <dbReference type="NCBI Taxonomy" id="1331704"/>
    <lineage>
        <taxon>Bacteria</taxon>
        <taxon>Pseudomonadati</taxon>
        <taxon>Bacteroidota</taxon>
        <taxon>Saprospiria</taxon>
        <taxon>Saprospirales</taxon>
        <taxon>Saprospiraceae</taxon>
        <taxon>Aureispira</taxon>
        <taxon>environmental samples</taxon>
    </lineage>
</organism>
<evidence type="ECO:0008006" key="5">
    <source>
        <dbReference type="Google" id="ProtNLM"/>
    </source>
</evidence>
<protein>
    <recommendedName>
        <fullName evidence="5">Secretion system C-terminal sorting domain-containing protein</fullName>
    </recommendedName>
</protein>
<dbReference type="InterPro" id="IPR026444">
    <property type="entry name" value="Secre_tail"/>
</dbReference>
<dbReference type="InterPro" id="IPR011050">
    <property type="entry name" value="Pectin_lyase_fold/virulence"/>
</dbReference>
<evidence type="ECO:0000259" key="3">
    <source>
        <dbReference type="Pfam" id="PF18962"/>
    </source>
</evidence>
<gene>
    <name evidence="4" type="ORF">HELGO_WM27258</name>
</gene>
<accession>A0A6S6UHW6</accession>
<evidence type="ECO:0000313" key="4">
    <source>
        <dbReference type="EMBL" id="CAA6830331.1"/>
    </source>
</evidence>
<dbReference type="InterPro" id="IPR039448">
    <property type="entry name" value="Beta_helix"/>
</dbReference>
<dbReference type="SMART" id="SM00710">
    <property type="entry name" value="PbH1"/>
    <property type="match status" value="5"/>
</dbReference>
<name>A0A6S6UHW6_9BACT</name>
<dbReference type="NCBIfam" id="TIGR04183">
    <property type="entry name" value="Por_Secre_tail"/>
    <property type="match status" value="1"/>
</dbReference>
<dbReference type="Pfam" id="PF18962">
    <property type="entry name" value="Por_Secre_tail"/>
    <property type="match status" value="1"/>
</dbReference>
<sequence>MKKIILLLLLSSICKVCIGSTFYIDPMNGSDQGDGSFTAPWQTLENVISSNLIESRAYVTPYDQNAPQIVDKNIGAPIQVGDTIMLYSGLHGELFLDNYINSDFITIKAVANNIPIIKNAHIRAGEKWRLEDVTISSEPYNQYINNKLVFLESHTWQGPVSTIEIINCHVFSSVTPWTVANDWITKASGGIIIRGDSILIKDNVLENVILGITMEGQYIHVIGNSVTNFSADGIRIIGSNNLVESNTIKNCYNVDGNHDDGIQSYTTGGAVVDNNIVRRNVILNYEDPNQPLSGPLQGIGCFNGPFNNWIVENNLVIVNHWHGISFYGGNNCQIINNTVLDPTPDLTPGPAWIKIEDLSGNPSLNCMVKNNVSNSLEISPNSNTTQGNNKQLSSYTDYSNNFVDYENIDFHLLQNSSLIDSADLMVSPSIDLDGMSRPQGSSSDIGAYEYDFIVSTKDVSQEQSIKIYPNPTSDKMQIEGDFNKLTIRLYNELGQAIKTFTSVQLPYTMDVESIPNGIYFIKIINDSGVQLNTYKVLKQ</sequence>